<dbReference type="SMART" id="SM00353">
    <property type="entry name" value="HLH"/>
    <property type="match status" value="1"/>
</dbReference>
<name>A0A4D6NB77_VIGUN</name>
<evidence type="ECO:0000256" key="1">
    <source>
        <dbReference type="ARBA" id="ARBA00004123"/>
    </source>
</evidence>
<dbReference type="AlphaFoldDB" id="A0A4D6NB77"/>
<keyword evidence="4" id="KW-0238">DNA-binding</keyword>
<dbReference type="GO" id="GO:0003700">
    <property type="term" value="F:DNA-binding transcription factor activity"/>
    <property type="evidence" value="ECO:0007669"/>
    <property type="project" value="TreeGrafter"/>
</dbReference>
<dbReference type="Gramene" id="Vigun05g243900.1.v1.2">
    <property type="protein sequence ID" value="Vigun05g243900.1.v1.2"/>
    <property type="gene ID" value="Vigun05g243900.v1.2"/>
</dbReference>
<feature type="region of interest" description="Disordered" evidence="7">
    <location>
        <begin position="91"/>
        <end position="143"/>
    </location>
</feature>
<dbReference type="InterPro" id="IPR036638">
    <property type="entry name" value="HLH_DNA-bd_sf"/>
</dbReference>
<gene>
    <name evidence="9" type="ORF">DEO72_LG10g604</name>
</gene>
<sequence length="327" mass="36593">MNAMDAIHQDTPSYINDFELYDFVDNPNFDQFINLIRGENEDANCDFSSDLITDCFVNNQLLPCPANPFDQNYNNAVNVYDQSSTFSSFSCFDGEIKGEGEGEREEEEEEHDGEHFSETTTTTTTTKNDDSKPKLKNDRSKTLISERRRRGRMKEKLYALRSLVPNITKMDKASIIGDAVAYVHELQAQARKLKAEVAGLEASLLVSENYQGSINNPKNVQTARNSHPICKKIMQVEIVQVEKRGYYAKIVCNKGEGVAASLFRALESLAGFSVQNSNLATVCNSFQLTFTLNIKGSEPEINLQNLKLWVTGALLNQGFEFVASFSG</sequence>
<evidence type="ECO:0000313" key="10">
    <source>
        <dbReference type="Proteomes" id="UP000501690"/>
    </source>
</evidence>
<evidence type="ECO:0000256" key="3">
    <source>
        <dbReference type="ARBA" id="ARBA00023015"/>
    </source>
</evidence>
<keyword evidence="10" id="KW-1185">Reference proteome</keyword>
<dbReference type="InterPro" id="IPR051358">
    <property type="entry name" value="TF_AMS/ICE1/BHLH6-like"/>
</dbReference>
<keyword evidence="6" id="KW-0539">Nucleus</keyword>
<evidence type="ECO:0000256" key="5">
    <source>
        <dbReference type="ARBA" id="ARBA00023163"/>
    </source>
</evidence>
<protein>
    <submittedName>
        <fullName evidence="9">Transcription factor MYC2</fullName>
    </submittedName>
</protein>
<feature type="domain" description="BHLH" evidence="8">
    <location>
        <begin position="137"/>
        <end position="186"/>
    </location>
</feature>
<feature type="compositionally biased region" description="Acidic residues" evidence="7">
    <location>
        <begin position="102"/>
        <end position="111"/>
    </location>
</feature>
<comment type="subcellular location">
    <subcellularLocation>
        <location evidence="1">Nucleus</location>
    </subcellularLocation>
</comment>
<evidence type="ECO:0000256" key="2">
    <source>
        <dbReference type="ARBA" id="ARBA00011738"/>
    </source>
</evidence>
<feature type="compositionally biased region" description="Basic and acidic residues" evidence="7">
    <location>
        <begin position="127"/>
        <end position="143"/>
    </location>
</feature>
<keyword evidence="5" id="KW-0804">Transcription</keyword>
<dbReference type="Gene3D" id="4.10.280.10">
    <property type="entry name" value="Helix-loop-helix DNA-binding domain"/>
    <property type="match status" value="1"/>
</dbReference>
<evidence type="ECO:0000313" key="9">
    <source>
        <dbReference type="EMBL" id="QCE09385.1"/>
    </source>
</evidence>
<dbReference type="EMBL" id="CP039354">
    <property type="protein sequence ID" value="QCE09385.1"/>
    <property type="molecule type" value="Genomic_DNA"/>
</dbReference>
<dbReference type="FunFam" id="4.10.280.10:FF:000096">
    <property type="entry name" value="Basic helix-loop-helix (BHLH) DNA-binding superfamily protein"/>
    <property type="match status" value="1"/>
</dbReference>
<dbReference type="PANTHER" id="PTHR31945">
    <property type="entry name" value="TRANSCRIPTION FACTOR SCREAM2-RELATED"/>
    <property type="match status" value="1"/>
</dbReference>
<dbReference type="SUPFAM" id="SSF47459">
    <property type="entry name" value="HLH, helix-loop-helix DNA-binding domain"/>
    <property type="match status" value="1"/>
</dbReference>
<dbReference type="GO" id="GO:0046983">
    <property type="term" value="F:protein dimerization activity"/>
    <property type="evidence" value="ECO:0007669"/>
    <property type="project" value="InterPro"/>
</dbReference>
<dbReference type="PROSITE" id="PS50888">
    <property type="entry name" value="BHLH"/>
    <property type="match status" value="1"/>
</dbReference>
<comment type="subunit">
    <text evidence="2">Homodimer.</text>
</comment>
<proteinExistence type="predicted"/>
<evidence type="ECO:0000256" key="7">
    <source>
        <dbReference type="SAM" id="MobiDB-lite"/>
    </source>
</evidence>
<reference evidence="9 10" key="1">
    <citation type="submission" date="2019-04" db="EMBL/GenBank/DDBJ databases">
        <title>An improved genome assembly and genetic linkage map for asparagus bean, Vigna unguiculata ssp. sesquipedialis.</title>
        <authorList>
            <person name="Xia Q."/>
            <person name="Zhang R."/>
            <person name="Dong Y."/>
        </authorList>
    </citation>
    <scope>NUCLEOTIDE SEQUENCE [LARGE SCALE GENOMIC DNA]</scope>
    <source>
        <tissue evidence="9">Leaf</tissue>
    </source>
</reference>
<dbReference type="GO" id="GO:0005634">
    <property type="term" value="C:nucleus"/>
    <property type="evidence" value="ECO:0007669"/>
    <property type="project" value="UniProtKB-SubCell"/>
</dbReference>
<dbReference type="Pfam" id="PF00010">
    <property type="entry name" value="HLH"/>
    <property type="match status" value="1"/>
</dbReference>
<dbReference type="InterPro" id="IPR011598">
    <property type="entry name" value="bHLH_dom"/>
</dbReference>
<evidence type="ECO:0000256" key="4">
    <source>
        <dbReference type="ARBA" id="ARBA00023125"/>
    </source>
</evidence>
<dbReference type="Proteomes" id="UP000501690">
    <property type="component" value="Linkage Group LG10"/>
</dbReference>
<organism evidence="9 10">
    <name type="scientific">Vigna unguiculata</name>
    <name type="common">Cowpea</name>
    <dbReference type="NCBI Taxonomy" id="3917"/>
    <lineage>
        <taxon>Eukaryota</taxon>
        <taxon>Viridiplantae</taxon>
        <taxon>Streptophyta</taxon>
        <taxon>Embryophyta</taxon>
        <taxon>Tracheophyta</taxon>
        <taxon>Spermatophyta</taxon>
        <taxon>Magnoliopsida</taxon>
        <taxon>eudicotyledons</taxon>
        <taxon>Gunneridae</taxon>
        <taxon>Pentapetalae</taxon>
        <taxon>rosids</taxon>
        <taxon>fabids</taxon>
        <taxon>Fabales</taxon>
        <taxon>Fabaceae</taxon>
        <taxon>Papilionoideae</taxon>
        <taxon>50 kb inversion clade</taxon>
        <taxon>NPAAA clade</taxon>
        <taxon>indigoferoid/millettioid clade</taxon>
        <taxon>Phaseoleae</taxon>
        <taxon>Vigna</taxon>
    </lineage>
</organism>
<evidence type="ECO:0000256" key="6">
    <source>
        <dbReference type="ARBA" id="ARBA00023242"/>
    </source>
</evidence>
<dbReference type="PANTHER" id="PTHR31945:SF52">
    <property type="entry name" value="TRANSCRIPTION FACTOR BHLH FAMILY-RELATED"/>
    <property type="match status" value="1"/>
</dbReference>
<evidence type="ECO:0000259" key="8">
    <source>
        <dbReference type="PROSITE" id="PS50888"/>
    </source>
</evidence>
<dbReference type="OrthoDB" id="1886792at2759"/>
<keyword evidence="3" id="KW-0805">Transcription regulation</keyword>
<accession>A0A4D6NB77</accession>
<dbReference type="GO" id="GO:0043565">
    <property type="term" value="F:sequence-specific DNA binding"/>
    <property type="evidence" value="ECO:0007669"/>
    <property type="project" value="TreeGrafter"/>
</dbReference>